<keyword evidence="2" id="KW-1185">Reference proteome</keyword>
<dbReference type="Proteomes" id="UP000596660">
    <property type="component" value="Unplaced"/>
</dbReference>
<proteinExistence type="predicted"/>
<organism evidence="1 2">
    <name type="scientific">Chenopodium quinoa</name>
    <name type="common">Quinoa</name>
    <dbReference type="NCBI Taxonomy" id="63459"/>
    <lineage>
        <taxon>Eukaryota</taxon>
        <taxon>Viridiplantae</taxon>
        <taxon>Streptophyta</taxon>
        <taxon>Embryophyta</taxon>
        <taxon>Tracheophyta</taxon>
        <taxon>Spermatophyta</taxon>
        <taxon>Magnoliopsida</taxon>
        <taxon>eudicotyledons</taxon>
        <taxon>Gunneridae</taxon>
        <taxon>Pentapetalae</taxon>
        <taxon>Caryophyllales</taxon>
        <taxon>Chenopodiaceae</taxon>
        <taxon>Chenopodioideae</taxon>
        <taxon>Atripliceae</taxon>
        <taxon>Chenopodium</taxon>
    </lineage>
</organism>
<name>A0A803LMC5_CHEQI</name>
<dbReference type="PANTHER" id="PTHR36361">
    <property type="entry name" value="PROTEIN APEM9"/>
    <property type="match status" value="1"/>
</dbReference>
<dbReference type="AlphaFoldDB" id="A0A803LMC5"/>
<dbReference type="InterPro" id="IPR034571">
    <property type="entry name" value="APEM9"/>
</dbReference>
<evidence type="ECO:0000313" key="2">
    <source>
        <dbReference type="Proteomes" id="UP000596660"/>
    </source>
</evidence>
<reference evidence="1" key="1">
    <citation type="journal article" date="2017" name="Nature">
        <title>The genome of Chenopodium quinoa.</title>
        <authorList>
            <person name="Jarvis D.E."/>
            <person name="Ho Y.S."/>
            <person name="Lightfoot D.J."/>
            <person name="Schmoeckel S.M."/>
            <person name="Li B."/>
            <person name="Borm T.J.A."/>
            <person name="Ohyanagi H."/>
            <person name="Mineta K."/>
            <person name="Michell C.T."/>
            <person name="Saber N."/>
            <person name="Kharbatia N.M."/>
            <person name="Rupper R.R."/>
            <person name="Sharp A.R."/>
            <person name="Dally N."/>
            <person name="Boughton B.A."/>
            <person name="Woo Y.H."/>
            <person name="Gao G."/>
            <person name="Schijlen E.G.W.M."/>
            <person name="Guo X."/>
            <person name="Momin A.A."/>
            <person name="Negrao S."/>
            <person name="Al-Babili S."/>
            <person name="Gehring C."/>
            <person name="Roessner U."/>
            <person name="Jung C."/>
            <person name="Murphy K."/>
            <person name="Arold S.T."/>
            <person name="Gojobori T."/>
            <person name="van der Linden C.G."/>
            <person name="van Loo E.N."/>
            <person name="Jellen E.N."/>
            <person name="Maughan P.J."/>
            <person name="Tester M."/>
        </authorList>
    </citation>
    <scope>NUCLEOTIDE SEQUENCE [LARGE SCALE GENOMIC DNA]</scope>
    <source>
        <strain evidence="1">cv. PI 614886</strain>
    </source>
</reference>
<dbReference type="EnsemblPlants" id="AUR62015436-RA">
    <property type="protein sequence ID" value="AUR62015436-RA:cds"/>
    <property type="gene ID" value="AUR62015436"/>
</dbReference>
<dbReference type="Gramene" id="AUR62015436-RA">
    <property type="protein sequence ID" value="AUR62015436-RA:cds"/>
    <property type="gene ID" value="AUR62015436"/>
</dbReference>
<dbReference type="OMA" id="WEFSEDN"/>
<dbReference type="GO" id="GO:0015919">
    <property type="term" value="P:peroxisomal membrane transport"/>
    <property type="evidence" value="ECO:0007669"/>
    <property type="project" value="InterPro"/>
</dbReference>
<protein>
    <submittedName>
        <fullName evidence="1">Uncharacterized protein</fullName>
    </submittedName>
</protein>
<accession>A0A803LMC5</accession>
<dbReference type="PANTHER" id="PTHR36361:SF1">
    <property type="entry name" value="PROTEIN APEM9"/>
    <property type="match status" value="1"/>
</dbReference>
<reference evidence="1" key="2">
    <citation type="submission" date="2021-03" db="UniProtKB">
        <authorList>
            <consortium name="EnsemblPlants"/>
        </authorList>
    </citation>
    <scope>IDENTIFICATION</scope>
</reference>
<evidence type="ECO:0000313" key="1">
    <source>
        <dbReference type="EnsemblPlants" id="AUR62015436-RA:cds"/>
    </source>
</evidence>
<sequence length="377" mass="42463">MEEEVVPARMPLDFVTWQQIDLAESRNDVHLCPFLDQIKYEVCEFVVLCSYLVSGMFEKAAASASSILTRLHDNRHIYTEDDVIWHEMMESSAMVLVQSWRETGRSSDLLKELEGYFGSVCEIPVQVVLTGACVQVSGGHPSRVRDFLEDFLSKWQLNNDKYYAVASPNVQKIDVDVSAGHFTIEGDQFIKVVEVYALTLLGVALNNVDHAISWVEKAQLPENARQDLLRRLHSLSHLKSSSSTLGDVSVSTVEEPESHALSLKEVKQSDKTMTVLSTQGHNGGVDSKHPFWISLQNITQRSCNSVIASRRKIFLACLIFVISYFIQKKRESIKRGVLSRVLSLKQTLVDFWKLAFSYQVNPLAAVQPLPASTNRSR</sequence>